<name>A0A9W8YL04_9PEZI</name>
<dbReference type="PRINTS" id="PR00364">
    <property type="entry name" value="DISEASERSIST"/>
</dbReference>
<dbReference type="GO" id="GO:0043531">
    <property type="term" value="F:ADP binding"/>
    <property type="evidence" value="ECO:0007669"/>
    <property type="project" value="InterPro"/>
</dbReference>
<evidence type="ECO:0000259" key="3">
    <source>
        <dbReference type="Pfam" id="PF25000"/>
    </source>
</evidence>
<keyword evidence="5" id="KW-1185">Reference proteome</keyword>
<accession>A0A9W8YL04</accession>
<dbReference type="OrthoDB" id="6161812at2759"/>
<comment type="caution">
    <text evidence="4">The sequence shown here is derived from an EMBL/GenBank/DDBJ whole genome shotgun (WGS) entry which is preliminary data.</text>
</comment>
<dbReference type="Pfam" id="PF24809">
    <property type="entry name" value="DUF7708"/>
    <property type="match status" value="1"/>
</dbReference>
<dbReference type="SUPFAM" id="SSF48452">
    <property type="entry name" value="TPR-like"/>
    <property type="match status" value="1"/>
</dbReference>
<dbReference type="InterPro" id="IPR056125">
    <property type="entry name" value="DUF7708"/>
</dbReference>
<evidence type="ECO:0000313" key="4">
    <source>
        <dbReference type="EMBL" id="KAJ4386491.1"/>
    </source>
</evidence>
<evidence type="ECO:0000259" key="2">
    <source>
        <dbReference type="Pfam" id="PF24809"/>
    </source>
</evidence>
<reference evidence="4" key="1">
    <citation type="submission" date="2022-10" db="EMBL/GenBank/DDBJ databases">
        <title>Tapping the CABI collections for fungal endophytes: first genome assemblies for Collariella, Neodidymelliopsis, Ascochyta clinopodiicola, Didymella pomorum, Didymosphaeria variabile, Neocosmospora piperis and Neocucurbitaria cava.</title>
        <authorList>
            <person name="Hill R."/>
        </authorList>
    </citation>
    <scope>NUCLEOTIDE SEQUENCE</scope>
    <source>
        <strain evidence="4">IMI 355082</strain>
    </source>
</reference>
<dbReference type="Pfam" id="PF00931">
    <property type="entry name" value="NB-ARC"/>
    <property type="match status" value="1"/>
</dbReference>
<organism evidence="4 5">
    <name type="scientific">Gnomoniopsis smithogilvyi</name>
    <dbReference type="NCBI Taxonomy" id="1191159"/>
    <lineage>
        <taxon>Eukaryota</taxon>
        <taxon>Fungi</taxon>
        <taxon>Dikarya</taxon>
        <taxon>Ascomycota</taxon>
        <taxon>Pezizomycotina</taxon>
        <taxon>Sordariomycetes</taxon>
        <taxon>Sordariomycetidae</taxon>
        <taxon>Diaporthales</taxon>
        <taxon>Gnomoniaceae</taxon>
        <taxon>Gnomoniopsis</taxon>
    </lineage>
</organism>
<dbReference type="Gene3D" id="1.25.40.10">
    <property type="entry name" value="Tetratricopeptide repeat domain"/>
    <property type="match status" value="1"/>
</dbReference>
<feature type="domain" description="DUF7779" evidence="3">
    <location>
        <begin position="515"/>
        <end position="614"/>
    </location>
</feature>
<feature type="domain" description="DUF7708" evidence="2">
    <location>
        <begin position="65"/>
        <end position="206"/>
    </location>
</feature>
<proteinExistence type="predicted"/>
<dbReference type="Pfam" id="PF25000">
    <property type="entry name" value="DUF7779"/>
    <property type="match status" value="1"/>
</dbReference>
<dbReference type="Gene3D" id="3.40.50.300">
    <property type="entry name" value="P-loop containing nucleotide triphosphate hydrolases"/>
    <property type="match status" value="1"/>
</dbReference>
<evidence type="ECO:0008006" key="6">
    <source>
        <dbReference type="Google" id="ProtNLM"/>
    </source>
</evidence>
<evidence type="ECO:0000259" key="1">
    <source>
        <dbReference type="Pfam" id="PF00931"/>
    </source>
</evidence>
<dbReference type="PANTHER" id="PTHR35205:SF1">
    <property type="entry name" value="ZU5 DOMAIN-CONTAINING PROTEIN"/>
    <property type="match status" value="1"/>
</dbReference>
<dbReference type="InterPro" id="IPR027417">
    <property type="entry name" value="P-loop_NTPase"/>
</dbReference>
<dbReference type="PANTHER" id="PTHR35205">
    <property type="entry name" value="NB-ARC AND TPR DOMAIN PROTEIN"/>
    <property type="match status" value="1"/>
</dbReference>
<evidence type="ECO:0000313" key="5">
    <source>
        <dbReference type="Proteomes" id="UP001140453"/>
    </source>
</evidence>
<dbReference type="InterPro" id="IPR056681">
    <property type="entry name" value="DUF7779"/>
</dbReference>
<gene>
    <name evidence="4" type="ORF">N0V93_009388</name>
</gene>
<dbReference type="AlphaFoldDB" id="A0A9W8YL04"/>
<dbReference type="InterPro" id="IPR002182">
    <property type="entry name" value="NB-ARC"/>
</dbReference>
<dbReference type="EMBL" id="JAPEVB010000006">
    <property type="protein sequence ID" value="KAJ4386491.1"/>
    <property type="molecule type" value="Genomic_DNA"/>
</dbReference>
<sequence>MGTIMSDSVAVMWTRALDQYAAGLEVHAREKIMSIPSLEALLSQIGALRAQYAKKTWARIFDRLNPMMQSLSGFNQCVQTFTQAAPKGFILLWGSLSFIVEIAARYSKSLEQLVEVFEQIERVLPRFEAYASRFDLISHARLEITLIDYHIELIGICLDGIKFFKKNPFRNFLCSSFIPLKYQVAPRVERLRFLIYNIEQEARYSAETVFDTKQQETIRLLKQGFSTCPTDSMLLEQPSYYNLPVRRNPAFFGRVEELRRLSSIFKPQSPPKDLTCCCIYGLSGVGKTQLTLEFAHRQIGNYEAILWVPAETPVKISQAFTAFSRALGLSDDSLQHADQLKDLVMRWLSTRRRRDTQNRFRWLLIFDNVDDPKHIEPYLPQTTEGSIIITSKRADVAYHFASSAMARILVEPFSAEMGSKFLLSLVQRGTTTSKDDEDLARTASIAIGNHPLALDMLGSYMRKCNKSLGRFLQEYPRYDRTLMFDPRLAKWTENAYTRFVSDTWSMSLYAEEMRLDCSANLMIQMLAFLDADNAPVSLLRENDNYKMLLDGPDLPAELPQLDKMLTNPLKEVFAFDRALASLLDYSLIQLDEGGEFVKCHRLVRLVVAESMPPTTKASVFNRVMFQLNAAFPSQSDGRPLHDQWHNCERLAPQVASLLESYSVHQTDLDGPILLCEIVARCSWYFYEKGQFQAALDLVDKALLICQHAIETSDHPGYSPWFVQDMTSHLINVQATVAREKPTTDHGLCLSEKVLAIRQLNYRPGNEEDDFWIATARGNLAVSLMGVRRYNEALDILFDLINRPDMKPHADIYLCNICLCLTQLDRLDEALTYNDKAIRAIEASKGKDSIPMAL</sequence>
<protein>
    <recommendedName>
        <fullName evidence="6">NB-ARC domain-containing protein</fullName>
    </recommendedName>
</protein>
<dbReference type="Proteomes" id="UP001140453">
    <property type="component" value="Unassembled WGS sequence"/>
</dbReference>
<dbReference type="InterPro" id="IPR011990">
    <property type="entry name" value="TPR-like_helical_dom_sf"/>
</dbReference>
<feature type="domain" description="NB-ARC" evidence="1">
    <location>
        <begin position="274"/>
        <end position="425"/>
    </location>
</feature>
<dbReference type="SUPFAM" id="SSF52540">
    <property type="entry name" value="P-loop containing nucleoside triphosphate hydrolases"/>
    <property type="match status" value="1"/>
</dbReference>